<evidence type="ECO:0000256" key="8">
    <source>
        <dbReference type="SAM" id="MobiDB-lite"/>
    </source>
</evidence>
<evidence type="ECO:0000256" key="1">
    <source>
        <dbReference type="ARBA" id="ARBA00004651"/>
    </source>
</evidence>
<name>A0A8J3NBV8_9ACTN</name>
<keyword evidence="7 9" id="KW-0472">Membrane</keyword>
<feature type="transmembrane region" description="Helical" evidence="9">
    <location>
        <begin position="184"/>
        <end position="214"/>
    </location>
</feature>
<feature type="compositionally biased region" description="Gly residues" evidence="8">
    <location>
        <begin position="511"/>
        <end position="528"/>
    </location>
</feature>
<reference evidence="12" key="1">
    <citation type="submission" date="2021-01" db="EMBL/GenBank/DDBJ databases">
        <title>Whole genome shotgun sequence of Actinocatenispora rupis NBRC 107355.</title>
        <authorList>
            <person name="Komaki H."/>
            <person name="Tamura T."/>
        </authorList>
    </citation>
    <scope>NUCLEOTIDE SEQUENCE</scope>
    <source>
        <strain evidence="12">NBRC 107355</strain>
    </source>
</reference>
<keyword evidence="2" id="KW-1003">Cell membrane</keyword>
<feature type="transmembrane region" description="Helical" evidence="9">
    <location>
        <begin position="226"/>
        <end position="245"/>
    </location>
</feature>
<dbReference type="GO" id="GO:0016763">
    <property type="term" value="F:pentosyltransferase activity"/>
    <property type="evidence" value="ECO:0007669"/>
    <property type="project" value="TreeGrafter"/>
</dbReference>
<feature type="domain" description="Putative mannosyltransferase YkcA/B-like C-terminal" evidence="11">
    <location>
        <begin position="577"/>
        <end position="663"/>
    </location>
</feature>
<dbReference type="AlphaFoldDB" id="A0A8J3NBV8"/>
<feature type="transmembrane region" description="Helical" evidence="9">
    <location>
        <begin position="431"/>
        <end position="449"/>
    </location>
</feature>
<feature type="transmembrane region" description="Helical" evidence="9">
    <location>
        <begin position="405"/>
        <end position="425"/>
    </location>
</feature>
<dbReference type="InterPro" id="IPR056785">
    <property type="entry name" value="YkcA/B-like_C"/>
</dbReference>
<feature type="transmembrane region" description="Helical" evidence="9">
    <location>
        <begin position="130"/>
        <end position="153"/>
    </location>
</feature>
<evidence type="ECO:0000256" key="9">
    <source>
        <dbReference type="SAM" id="Phobius"/>
    </source>
</evidence>
<feature type="transmembrane region" description="Helical" evidence="9">
    <location>
        <begin position="26"/>
        <end position="45"/>
    </location>
</feature>
<evidence type="ECO:0000259" key="11">
    <source>
        <dbReference type="Pfam" id="PF24878"/>
    </source>
</evidence>
<evidence type="ECO:0000256" key="6">
    <source>
        <dbReference type="ARBA" id="ARBA00022989"/>
    </source>
</evidence>
<sequence>MGDTVSTTTLAPPAHAAPPRGRSRPVWLWPALGVLLVGTAVLYLWNLSASGYANDFYAAAVQAGTQSWKAWLFGSLDPGSGITVDKPPAALWVMGLSGRIFGFSSWSMLAPQALMGVASVALLYGAVRRVAGYVAGLAAGAVLALTPVAVVMFRFNNPDALLVLLLVAAAYATTRAISRGHVGWLVLAGSAIGFGFLTKMLQALLVLPGLALAYLVAAPVSLPRRLWHLLAAGGAMIVSAGWYVALVELWPASSRPYIGGSTTNSLLQLAVGYNGLGRIFGGGGNPGGGGKGGGGAGGGFGGATGITRMFSSEFGTEISWLLPAALVALLAGLWLTRRSPRTDRTRAALLLWGGWVLVTGLTFSYMSGIIHPYYTVALAPGIAAVLAIGVQRLWQTRSSLLSRALLAVVVVAAGAWSFVLLARASAWHPELRYAVLVLSLAAAVWLLVGGRAGVGLASTPGPRSLVVRRIAVLLAVVLAVAGIGGSAAFGAATAGTAHTGSTPSAGPSGYVSGGMGGFPGGGTSGNGRTGNAPGNGSAPGGTGNGSGNAPGGSTGPQGGRGTGGPGGEMGTNSALVALLKQSTSYRWAAATNGSMMAAPLELNSGASVLAVGGFSGGDNYPTLAQFTAYVAAHQIHYYVSEGQGGMGGGMGGNNRIASWVAAHFTAKTVGGTTVYDLTAPKS</sequence>
<keyword evidence="6 9" id="KW-1133">Transmembrane helix</keyword>
<feature type="domain" description="Glycosyltransferase RgtA/B/C/D-like" evidence="10">
    <location>
        <begin position="85"/>
        <end position="239"/>
    </location>
</feature>
<evidence type="ECO:0000256" key="7">
    <source>
        <dbReference type="ARBA" id="ARBA00023136"/>
    </source>
</evidence>
<feature type="compositionally biased region" description="Low complexity" evidence="8">
    <location>
        <begin position="494"/>
        <end position="510"/>
    </location>
</feature>
<organism evidence="12 13">
    <name type="scientific">Actinocatenispora rupis</name>
    <dbReference type="NCBI Taxonomy" id="519421"/>
    <lineage>
        <taxon>Bacteria</taxon>
        <taxon>Bacillati</taxon>
        <taxon>Actinomycetota</taxon>
        <taxon>Actinomycetes</taxon>
        <taxon>Micromonosporales</taxon>
        <taxon>Micromonosporaceae</taxon>
        <taxon>Actinocatenispora</taxon>
    </lineage>
</organism>
<dbReference type="GO" id="GO:0005886">
    <property type="term" value="C:plasma membrane"/>
    <property type="evidence" value="ECO:0007669"/>
    <property type="project" value="UniProtKB-SubCell"/>
</dbReference>
<comment type="caution">
    <text evidence="12">The sequence shown here is derived from an EMBL/GenBank/DDBJ whole genome shotgun (WGS) entry which is preliminary data.</text>
</comment>
<dbReference type="InterPro" id="IPR038731">
    <property type="entry name" value="RgtA/B/C-like"/>
</dbReference>
<feature type="region of interest" description="Disordered" evidence="8">
    <location>
        <begin position="1"/>
        <end position="22"/>
    </location>
</feature>
<evidence type="ECO:0000256" key="4">
    <source>
        <dbReference type="ARBA" id="ARBA00022679"/>
    </source>
</evidence>
<feature type="transmembrane region" description="Helical" evidence="9">
    <location>
        <begin position="347"/>
        <end position="367"/>
    </location>
</feature>
<dbReference type="Pfam" id="PF13231">
    <property type="entry name" value="PMT_2"/>
    <property type="match status" value="1"/>
</dbReference>
<dbReference type="PANTHER" id="PTHR33908:SF3">
    <property type="entry name" value="UNDECAPRENYL PHOSPHATE-ALPHA-4-AMINO-4-DEOXY-L-ARABINOSE ARABINOSYL TRANSFERASE"/>
    <property type="match status" value="1"/>
</dbReference>
<keyword evidence="5 9" id="KW-0812">Transmembrane</keyword>
<keyword evidence="13" id="KW-1185">Reference proteome</keyword>
<evidence type="ECO:0000313" key="13">
    <source>
        <dbReference type="Proteomes" id="UP000612808"/>
    </source>
</evidence>
<proteinExistence type="predicted"/>
<evidence type="ECO:0000256" key="5">
    <source>
        <dbReference type="ARBA" id="ARBA00022692"/>
    </source>
</evidence>
<evidence type="ECO:0000313" key="12">
    <source>
        <dbReference type="EMBL" id="GID09749.1"/>
    </source>
</evidence>
<comment type="subcellular location">
    <subcellularLocation>
        <location evidence="1">Cell membrane</location>
        <topology evidence="1">Multi-pass membrane protein</topology>
    </subcellularLocation>
</comment>
<protein>
    <recommendedName>
        <fullName evidence="14">4-amino-4-deoxy-L-arabinose transferase</fullName>
    </recommendedName>
</protein>
<dbReference type="Proteomes" id="UP000612808">
    <property type="component" value="Unassembled WGS sequence"/>
</dbReference>
<feature type="transmembrane region" description="Helical" evidence="9">
    <location>
        <begin position="100"/>
        <end position="124"/>
    </location>
</feature>
<gene>
    <name evidence="12" type="ORF">Aru02nite_06380</name>
</gene>
<keyword evidence="3" id="KW-0328">Glycosyltransferase</keyword>
<dbReference type="GO" id="GO:0010041">
    <property type="term" value="P:response to iron(III) ion"/>
    <property type="evidence" value="ECO:0007669"/>
    <property type="project" value="TreeGrafter"/>
</dbReference>
<dbReference type="Pfam" id="PF24878">
    <property type="entry name" value="YkcB_C"/>
    <property type="match status" value="1"/>
</dbReference>
<feature type="transmembrane region" description="Helical" evidence="9">
    <location>
        <begin position="470"/>
        <end position="492"/>
    </location>
</feature>
<feature type="compositionally biased region" description="Gly residues" evidence="8">
    <location>
        <begin position="537"/>
        <end position="569"/>
    </location>
</feature>
<dbReference type="EMBL" id="BOMB01000003">
    <property type="protein sequence ID" value="GID09749.1"/>
    <property type="molecule type" value="Genomic_DNA"/>
</dbReference>
<accession>A0A8J3NBV8</accession>
<dbReference type="InterPro" id="IPR050297">
    <property type="entry name" value="LipidA_mod_glycosyltrf_83"/>
</dbReference>
<dbReference type="GO" id="GO:0009103">
    <property type="term" value="P:lipopolysaccharide biosynthetic process"/>
    <property type="evidence" value="ECO:0007669"/>
    <property type="project" value="UniProtKB-ARBA"/>
</dbReference>
<feature type="transmembrane region" description="Helical" evidence="9">
    <location>
        <begin position="318"/>
        <end position="335"/>
    </location>
</feature>
<feature type="region of interest" description="Disordered" evidence="8">
    <location>
        <begin position="494"/>
        <end position="570"/>
    </location>
</feature>
<dbReference type="RefSeq" id="WP_203654887.1">
    <property type="nucleotide sequence ID" value="NZ_BAAAZM010000002.1"/>
</dbReference>
<evidence type="ECO:0000256" key="2">
    <source>
        <dbReference type="ARBA" id="ARBA00022475"/>
    </source>
</evidence>
<dbReference type="PANTHER" id="PTHR33908">
    <property type="entry name" value="MANNOSYLTRANSFERASE YKCB-RELATED"/>
    <property type="match status" value="1"/>
</dbReference>
<evidence type="ECO:0000259" key="10">
    <source>
        <dbReference type="Pfam" id="PF13231"/>
    </source>
</evidence>
<evidence type="ECO:0000256" key="3">
    <source>
        <dbReference type="ARBA" id="ARBA00022676"/>
    </source>
</evidence>
<feature type="transmembrane region" description="Helical" evidence="9">
    <location>
        <begin position="373"/>
        <end position="393"/>
    </location>
</feature>
<keyword evidence="4" id="KW-0808">Transferase</keyword>
<evidence type="ECO:0008006" key="14">
    <source>
        <dbReference type="Google" id="ProtNLM"/>
    </source>
</evidence>
<feature type="compositionally biased region" description="Polar residues" evidence="8">
    <location>
        <begin position="1"/>
        <end position="10"/>
    </location>
</feature>